<keyword evidence="3" id="KW-0274">FAD</keyword>
<feature type="domain" description="NADH-rubredoxin oxidoreductase C-terminal" evidence="5">
    <location>
        <begin position="322"/>
        <end position="377"/>
    </location>
</feature>
<dbReference type="OrthoDB" id="9807946at2"/>
<sequence>MEVVIIGNSAAGLNALESFRKIDCDSPVTMISAEPGPAYSRVLLPYYLRKRITFENLFLNSAEYYTKLHVETVFGKKVTRLNSRDHLIYLDDGGEIKFDRLLIASGALPMKPPVTNLEGPGIYHMWTLEDAKNIEAYFQPGKRLLVLGSGFISLQAAWSAVSRGLVVTIFELMPRIMPQVLDQKGADILHRNILDYGVDLKVNMPAERISRNRDGSMTVYVKGEAPLDVDLIIVGTGVCPNMGFLDKMIRIDRGILVNDRMETSVPGIFAAGDVAQGPTTFGEPHVIHALWPTAVEQGKVAGANMSGGCRSYQGSLNMNVTQMFGKTVASIGQFLDGEGYEIRQFFDSVHGRYGKVVLEGEIPVGGIVVGDADQVTLLGRIRPLIRQKKKFVGTLNALSKVI</sequence>
<dbReference type="InterPro" id="IPR023753">
    <property type="entry name" value="FAD/NAD-binding_dom"/>
</dbReference>
<evidence type="ECO:0000259" key="5">
    <source>
        <dbReference type="Pfam" id="PF18267"/>
    </source>
</evidence>
<evidence type="ECO:0000313" key="6">
    <source>
        <dbReference type="EMBL" id="ATW26178.1"/>
    </source>
</evidence>
<dbReference type="PANTHER" id="PTHR43429">
    <property type="entry name" value="PYRIDINE NUCLEOTIDE-DISULFIDE OXIDOREDUCTASE DOMAIN-CONTAINING"/>
    <property type="match status" value="1"/>
</dbReference>
<dbReference type="GO" id="GO:0016491">
    <property type="term" value="F:oxidoreductase activity"/>
    <property type="evidence" value="ECO:0007669"/>
    <property type="project" value="InterPro"/>
</dbReference>
<evidence type="ECO:0000259" key="4">
    <source>
        <dbReference type="Pfam" id="PF07992"/>
    </source>
</evidence>
<accession>A0A3G1KUM5</accession>
<keyword evidence="7" id="KW-1185">Reference proteome</keyword>
<dbReference type="PRINTS" id="PR00368">
    <property type="entry name" value="FADPNR"/>
</dbReference>
<dbReference type="Proteomes" id="UP000323521">
    <property type="component" value="Chromosome"/>
</dbReference>
<evidence type="ECO:0000256" key="3">
    <source>
        <dbReference type="ARBA" id="ARBA00022827"/>
    </source>
</evidence>
<proteinExistence type="predicted"/>
<dbReference type="AlphaFoldDB" id="A0A3G1KUM5"/>
<protein>
    <recommendedName>
        <fullName evidence="8">NAD(P)/FAD-dependent oxidoreductase</fullName>
    </recommendedName>
</protein>
<dbReference type="InterPro" id="IPR041575">
    <property type="entry name" value="Rubredoxin_C"/>
</dbReference>
<reference evidence="6 7" key="1">
    <citation type="submission" date="2016-10" db="EMBL/GenBank/DDBJ databases">
        <title>Complete Genome Sequence of Peptococcaceae strain DCMF.</title>
        <authorList>
            <person name="Edwards R.J."/>
            <person name="Holland S.I."/>
            <person name="Deshpande N.P."/>
            <person name="Wong Y.K."/>
            <person name="Ertan H."/>
            <person name="Manefield M."/>
            <person name="Russell T.L."/>
            <person name="Lee M.J."/>
        </authorList>
    </citation>
    <scope>NUCLEOTIDE SEQUENCE [LARGE SCALE GENOMIC DNA]</scope>
    <source>
        <strain evidence="6 7">DCMF</strain>
    </source>
</reference>
<dbReference type="SUPFAM" id="SSF51905">
    <property type="entry name" value="FAD/NAD(P)-binding domain"/>
    <property type="match status" value="2"/>
</dbReference>
<evidence type="ECO:0000313" key="7">
    <source>
        <dbReference type="Proteomes" id="UP000323521"/>
    </source>
</evidence>
<dbReference type="Pfam" id="PF18267">
    <property type="entry name" value="Rubredoxin_C"/>
    <property type="match status" value="1"/>
</dbReference>
<evidence type="ECO:0000256" key="2">
    <source>
        <dbReference type="ARBA" id="ARBA00022630"/>
    </source>
</evidence>
<dbReference type="PRINTS" id="PR00469">
    <property type="entry name" value="PNDRDTASEII"/>
</dbReference>
<dbReference type="InterPro" id="IPR016156">
    <property type="entry name" value="FAD/NAD-linked_Rdtase_dimer_sf"/>
</dbReference>
<dbReference type="RefSeq" id="WP_148135458.1">
    <property type="nucleotide sequence ID" value="NZ_CP017634.1"/>
</dbReference>
<dbReference type="Gene3D" id="3.30.390.30">
    <property type="match status" value="1"/>
</dbReference>
<comment type="cofactor">
    <cofactor evidence="1">
        <name>FAD</name>
        <dbReference type="ChEBI" id="CHEBI:57692"/>
    </cofactor>
</comment>
<dbReference type="EMBL" id="CP017634">
    <property type="protein sequence ID" value="ATW26178.1"/>
    <property type="molecule type" value="Genomic_DNA"/>
</dbReference>
<dbReference type="InterPro" id="IPR036188">
    <property type="entry name" value="FAD/NAD-bd_sf"/>
</dbReference>
<dbReference type="Pfam" id="PF07992">
    <property type="entry name" value="Pyr_redox_2"/>
    <property type="match status" value="1"/>
</dbReference>
<evidence type="ECO:0000256" key="1">
    <source>
        <dbReference type="ARBA" id="ARBA00001974"/>
    </source>
</evidence>
<dbReference type="PANTHER" id="PTHR43429:SF3">
    <property type="entry name" value="NITRITE REDUCTASE [NAD(P)H]"/>
    <property type="match status" value="1"/>
</dbReference>
<organism evidence="6 7">
    <name type="scientific">Formimonas warabiya</name>
    <dbReference type="NCBI Taxonomy" id="1761012"/>
    <lineage>
        <taxon>Bacteria</taxon>
        <taxon>Bacillati</taxon>
        <taxon>Bacillota</taxon>
        <taxon>Clostridia</taxon>
        <taxon>Eubacteriales</taxon>
        <taxon>Peptococcaceae</taxon>
        <taxon>Candidatus Formimonas</taxon>
    </lineage>
</organism>
<dbReference type="Gene3D" id="3.50.50.60">
    <property type="entry name" value="FAD/NAD(P)-binding domain"/>
    <property type="match status" value="2"/>
</dbReference>
<name>A0A3G1KUM5_FORW1</name>
<gene>
    <name evidence="6" type="ORF">DCMF_16630</name>
</gene>
<feature type="domain" description="FAD/NAD(P)-binding" evidence="4">
    <location>
        <begin position="2"/>
        <end position="298"/>
    </location>
</feature>
<dbReference type="KEGG" id="fwa:DCMF_16630"/>
<dbReference type="InterPro" id="IPR050260">
    <property type="entry name" value="FAD-bd_OxRdtase"/>
</dbReference>
<keyword evidence="2" id="KW-0285">Flavoprotein</keyword>
<evidence type="ECO:0008006" key="8">
    <source>
        <dbReference type="Google" id="ProtNLM"/>
    </source>
</evidence>